<evidence type="ECO:0000259" key="2">
    <source>
        <dbReference type="Pfam" id="PF20530"/>
    </source>
</evidence>
<feature type="domain" description="DUF6745" evidence="2">
    <location>
        <begin position="179"/>
        <end position="393"/>
    </location>
</feature>
<dbReference type="Proteomes" id="UP001067235">
    <property type="component" value="Unassembled WGS sequence"/>
</dbReference>
<feature type="compositionally biased region" description="Basic and acidic residues" evidence="1">
    <location>
        <begin position="140"/>
        <end position="152"/>
    </location>
</feature>
<comment type="caution">
    <text evidence="3">The sequence shown here is derived from an EMBL/GenBank/DDBJ whole genome shotgun (WGS) entry which is preliminary data.</text>
</comment>
<protein>
    <recommendedName>
        <fullName evidence="2">DUF6745 domain-containing protein</fullName>
    </recommendedName>
</protein>
<feature type="region of interest" description="Disordered" evidence="1">
    <location>
        <begin position="111"/>
        <end position="152"/>
    </location>
</feature>
<keyword evidence="4" id="KW-1185">Reference proteome</keyword>
<name>A0ABT4MZ50_GORRU</name>
<dbReference type="Pfam" id="PF20530">
    <property type="entry name" value="DUF6745"/>
    <property type="match status" value="1"/>
</dbReference>
<evidence type="ECO:0000313" key="3">
    <source>
        <dbReference type="EMBL" id="MCZ4552267.1"/>
    </source>
</evidence>
<dbReference type="InterPro" id="IPR046633">
    <property type="entry name" value="DUF6745"/>
</dbReference>
<evidence type="ECO:0000313" key="4">
    <source>
        <dbReference type="Proteomes" id="UP001067235"/>
    </source>
</evidence>
<dbReference type="RefSeq" id="WP_301573050.1">
    <property type="nucleotide sequence ID" value="NZ_JAPWIE010000006.1"/>
</dbReference>
<gene>
    <name evidence="3" type="ORF">O4213_19900</name>
</gene>
<proteinExistence type="predicted"/>
<organism evidence="3 4">
    <name type="scientific">Gordonia rubripertincta</name>
    <name type="common">Rhodococcus corallinus</name>
    <dbReference type="NCBI Taxonomy" id="36822"/>
    <lineage>
        <taxon>Bacteria</taxon>
        <taxon>Bacillati</taxon>
        <taxon>Actinomycetota</taxon>
        <taxon>Actinomycetes</taxon>
        <taxon>Mycobacteriales</taxon>
        <taxon>Gordoniaceae</taxon>
        <taxon>Gordonia</taxon>
    </lineage>
</organism>
<evidence type="ECO:0000256" key="1">
    <source>
        <dbReference type="SAM" id="MobiDB-lite"/>
    </source>
</evidence>
<sequence length="398" mass="44054">MSAAFGSPILGDHEHVEFDSDHHRTIAAVHAEWLAAALATGPSDRAAAEAAVSQLYRLAGHPQPEFVWVPSPPAASELISTSGLSEGGPFFTGDRQSAHAGIAAVINASKRRMETRVSPRRPPRRQGWWQPPPPPEEESEPRAQARQQIRDPLKTTVNDAIAVGIRKITPSISGYVTWYGQHEAPWIAHYDAGRRLGLARYSPEDVEVLDIHCAIAKSTGWWWPFDQICVMSERPIALHTEPTPDARHGQRRLHHRNDPAIAFADGHEVYAVSGTIIPKWVITDPTVERINRERNVEIRRSAIERIGWETYISESNLELIDQAEDPGNDAGTLALYATPPRVRPHGRILLVLNGSRERDGTRRRYGLPVPDGASSALDAAGWTYGISGSDYARLVRRT</sequence>
<dbReference type="EMBL" id="JAPWIE010000006">
    <property type="protein sequence ID" value="MCZ4552267.1"/>
    <property type="molecule type" value="Genomic_DNA"/>
</dbReference>
<reference evidence="3" key="1">
    <citation type="submission" date="2022-12" db="EMBL/GenBank/DDBJ databases">
        <authorList>
            <person name="Krivoruchko A.V."/>
            <person name="Elkin A."/>
        </authorList>
    </citation>
    <scope>NUCLEOTIDE SEQUENCE</scope>
    <source>
        <strain evidence="3">IEGM 1388</strain>
    </source>
</reference>
<accession>A0ABT4MZ50</accession>